<dbReference type="InterPro" id="IPR011009">
    <property type="entry name" value="Kinase-like_dom_sf"/>
</dbReference>
<evidence type="ECO:0000256" key="5">
    <source>
        <dbReference type="ARBA" id="ARBA00022777"/>
    </source>
</evidence>
<dbReference type="CDD" id="cd14014">
    <property type="entry name" value="STKc_PknB_like"/>
    <property type="match status" value="1"/>
</dbReference>
<dbReference type="SUPFAM" id="SSF47384">
    <property type="entry name" value="Homodimeric domain of signal transducing histidine kinase"/>
    <property type="match status" value="1"/>
</dbReference>
<dbReference type="Gene3D" id="3.30.565.10">
    <property type="entry name" value="Histidine kinase-like ATPase, C-terminal domain"/>
    <property type="match status" value="1"/>
</dbReference>
<dbReference type="GO" id="GO:0000155">
    <property type="term" value="F:phosphorelay sensor kinase activity"/>
    <property type="evidence" value="ECO:0007669"/>
    <property type="project" value="InterPro"/>
</dbReference>
<dbReference type="SMART" id="SM00388">
    <property type="entry name" value="HisKA"/>
    <property type="match status" value="1"/>
</dbReference>
<keyword evidence="3" id="KW-0597">Phosphoprotein</keyword>
<feature type="domain" description="Protein kinase" evidence="7">
    <location>
        <begin position="1"/>
        <end position="199"/>
    </location>
</feature>
<dbReference type="InterPro" id="IPR041664">
    <property type="entry name" value="AAA_16"/>
</dbReference>
<keyword evidence="4 9" id="KW-0808">Transferase</keyword>
<dbReference type="Pfam" id="PF00069">
    <property type="entry name" value="Pkinase"/>
    <property type="match status" value="1"/>
</dbReference>
<dbReference type="InterPro" id="IPR053159">
    <property type="entry name" value="Hybrid_Histidine_Kinase"/>
</dbReference>
<dbReference type="SUPFAM" id="SSF55874">
    <property type="entry name" value="ATPase domain of HSP90 chaperone/DNA topoisomerase II/histidine kinase"/>
    <property type="match status" value="1"/>
</dbReference>
<dbReference type="Gene3D" id="1.10.287.130">
    <property type="match status" value="1"/>
</dbReference>
<evidence type="ECO:0000256" key="1">
    <source>
        <dbReference type="ARBA" id="ARBA00000085"/>
    </source>
</evidence>
<evidence type="ECO:0000256" key="3">
    <source>
        <dbReference type="ARBA" id="ARBA00022553"/>
    </source>
</evidence>
<evidence type="ECO:0000313" key="9">
    <source>
        <dbReference type="EMBL" id="AUX43992.1"/>
    </source>
</evidence>
<dbReference type="Proteomes" id="UP000238348">
    <property type="component" value="Chromosome"/>
</dbReference>
<dbReference type="InterPro" id="IPR027417">
    <property type="entry name" value="P-loop_NTPase"/>
</dbReference>
<dbReference type="EC" id="2.7.13.3" evidence="2"/>
<dbReference type="InterPro" id="IPR036097">
    <property type="entry name" value="HisK_dim/P_sf"/>
</dbReference>
<evidence type="ECO:0000259" key="8">
    <source>
        <dbReference type="PROSITE" id="PS50109"/>
    </source>
</evidence>
<dbReference type="InterPro" id="IPR003594">
    <property type="entry name" value="HATPase_dom"/>
</dbReference>
<proteinExistence type="predicted"/>
<dbReference type="PANTHER" id="PTHR43642">
    <property type="entry name" value="HYBRID SIGNAL TRANSDUCTION HISTIDINE KINASE G"/>
    <property type="match status" value="1"/>
</dbReference>
<dbReference type="SUPFAM" id="SSF55781">
    <property type="entry name" value="GAF domain-like"/>
    <property type="match status" value="1"/>
</dbReference>
<dbReference type="CDD" id="cd00082">
    <property type="entry name" value="HisKA"/>
    <property type="match status" value="1"/>
</dbReference>
<feature type="coiled-coil region" evidence="6">
    <location>
        <begin position="1389"/>
        <end position="1434"/>
    </location>
</feature>
<dbReference type="InterPro" id="IPR003018">
    <property type="entry name" value="GAF"/>
</dbReference>
<name>A0A2L0EXF6_SORCE</name>
<dbReference type="InterPro" id="IPR029016">
    <property type="entry name" value="GAF-like_dom_sf"/>
</dbReference>
<dbReference type="InterPro" id="IPR036890">
    <property type="entry name" value="HATPase_C_sf"/>
</dbReference>
<dbReference type="InterPro" id="IPR003661">
    <property type="entry name" value="HisK_dim/P_dom"/>
</dbReference>
<dbReference type="InterPro" id="IPR000719">
    <property type="entry name" value="Prot_kinase_dom"/>
</dbReference>
<dbReference type="InterPro" id="IPR004358">
    <property type="entry name" value="Sig_transdc_His_kin-like_C"/>
</dbReference>
<dbReference type="Gene3D" id="3.30.450.40">
    <property type="match status" value="1"/>
</dbReference>
<dbReference type="PROSITE" id="PS50011">
    <property type="entry name" value="PROTEIN_KINASE_DOM"/>
    <property type="match status" value="1"/>
</dbReference>
<keyword evidence="6" id="KW-0175">Coiled coil</keyword>
<dbReference type="FunFam" id="1.10.287.130:FF:000070">
    <property type="entry name" value="Histidine kinase sensor protein"/>
    <property type="match status" value="1"/>
</dbReference>
<dbReference type="GO" id="GO:0005524">
    <property type="term" value="F:ATP binding"/>
    <property type="evidence" value="ECO:0007669"/>
    <property type="project" value="InterPro"/>
</dbReference>
<keyword evidence="5 9" id="KW-0418">Kinase</keyword>
<dbReference type="Gene3D" id="1.10.510.10">
    <property type="entry name" value="Transferase(Phosphotransferase) domain 1"/>
    <property type="match status" value="1"/>
</dbReference>
<dbReference type="EMBL" id="CP012673">
    <property type="protein sequence ID" value="AUX43992.1"/>
    <property type="molecule type" value="Genomic_DNA"/>
</dbReference>
<dbReference type="SMART" id="SM00065">
    <property type="entry name" value="GAF"/>
    <property type="match status" value="1"/>
</dbReference>
<evidence type="ECO:0000256" key="4">
    <source>
        <dbReference type="ARBA" id="ARBA00022679"/>
    </source>
</evidence>
<dbReference type="Pfam" id="PF01590">
    <property type="entry name" value="GAF"/>
    <property type="match status" value="1"/>
</dbReference>
<evidence type="ECO:0000256" key="6">
    <source>
        <dbReference type="SAM" id="Coils"/>
    </source>
</evidence>
<feature type="domain" description="Histidine kinase" evidence="8">
    <location>
        <begin position="1441"/>
        <end position="1651"/>
    </location>
</feature>
<dbReference type="Gene3D" id="3.40.50.300">
    <property type="entry name" value="P-loop containing nucleotide triphosphate hydrolases"/>
    <property type="match status" value="1"/>
</dbReference>
<dbReference type="PANTHER" id="PTHR43642:SF1">
    <property type="entry name" value="HYBRID SIGNAL TRANSDUCTION HISTIDINE KINASE G"/>
    <property type="match status" value="1"/>
</dbReference>
<gene>
    <name evidence="9" type="ORF">SOCE26_054490</name>
</gene>
<dbReference type="PROSITE" id="PS50109">
    <property type="entry name" value="HIS_KIN"/>
    <property type="match status" value="1"/>
</dbReference>
<dbReference type="SUPFAM" id="SSF56112">
    <property type="entry name" value="Protein kinase-like (PK-like)"/>
    <property type="match status" value="1"/>
</dbReference>
<evidence type="ECO:0000313" key="10">
    <source>
        <dbReference type="Proteomes" id="UP000238348"/>
    </source>
</evidence>
<evidence type="ECO:0000259" key="7">
    <source>
        <dbReference type="PROSITE" id="PS50011"/>
    </source>
</evidence>
<evidence type="ECO:0000256" key="2">
    <source>
        <dbReference type="ARBA" id="ARBA00012438"/>
    </source>
</evidence>
<comment type="catalytic activity">
    <reaction evidence="1">
        <text>ATP + protein L-histidine = ADP + protein N-phospho-L-histidine.</text>
        <dbReference type="EC" id="2.7.13.3"/>
    </reaction>
</comment>
<dbReference type="InterPro" id="IPR005467">
    <property type="entry name" value="His_kinase_dom"/>
</dbReference>
<protein>
    <recommendedName>
        <fullName evidence="2">histidine kinase</fullName>
        <ecNumber evidence="2">2.7.13.3</ecNumber>
    </recommendedName>
</protein>
<dbReference type="FunFam" id="3.30.565.10:FF:000006">
    <property type="entry name" value="Sensor histidine kinase WalK"/>
    <property type="match status" value="1"/>
</dbReference>
<dbReference type="Pfam" id="PF02518">
    <property type="entry name" value="HATPase_c"/>
    <property type="match status" value="1"/>
</dbReference>
<organism evidence="9 10">
    <name type="scientific">Sorangium cellulosum</name>
    <name type="common">Polyangium cellulosum</name>
    <dbReference type="NCBI Taxonomy" id="56"/>
    <lineage>
        <taxon>Bacteria</taxon>
        <taxon>Pseudomonadati</taxon>
        <taxon>Myxococcota</taxon>
        <taxon>Polyangia</taxon>
        <taxon>Polyangiales</taxon>
        <taxon>Polyangiaceae</taxon>
        <taxon>Sorangium</taxon>
    </lineage>
</organism>
<reference evidence="9 10" key="1">
    <citation type="submission" date="2015-09" db="EMBL/GenBank/DDBJ databases">
        <title>Sorangium comparison.</title>
        <authorList>
            <person name="Zaburannyi N."/>
            <person name="Bunk B."/>
            <person name="Overmann J."/>
            <person name="Mueller R."/>
        </authorList>
    </citation>
    <scope>NUCLEOTIDE SEQUENCE [LARGE SCALE GENOMIC DNA]</scope>
    <source>
        <strain evidence="9 10">So ce26</strain>
    </source>
</reference>
<accession>A0A2L0EXF6</accession>
<sequence>MQTVSNPSVKDFRGQPLDKLCREPMDVAVFLRCAARIAGALAEMHRGGMIHKNIKPQSILLDGDTGEARITDMSLAVRVPREQPTLKSPGVIEGTLAYMSPEQTGRMNRWVDDRSDLYSLGVTFYEMLTGKLPFQANDPLEWVHCHIARVPSPPAELRPAIPGPVSDIVMKLLAKAAEDRYQSAHGLQVDLETCLARWLSAGRIEPFPLGASDVPDRFQIPQRLFGREAEIQALTGAFERVVRHGRPEVVLVSGYSGIGKSSLVHELHKPIVRSRGAFVSGKFDQYKRNIPYATFVQALRQLVLEILAASEEELSAARQALRSALGANGQLMVDMIPEVELIVGKQAPVPDLAPADAQNRQNLAFRQFLGALSTAERPVVIFLDDLQWADAASLGLIAHLAGHHEVRHILLIGAYRDNEVSPSHPLMLALDDARKGGATVGSIVLGPLSAEHLGRLVAGALHKRPEEAAPLARLLEEKTAGNPFFAIQFLMRLHHEQLITYDVHAATWRWDLARIQEKRFTDNVVELLSDRLKLLPQETQEIIELAACLGNQVELRTLAMLSGRTEAETRRRLWESVKEGLLLSDGDTYQFLHDRVQQAGYSLIDAEARGALHLCIGRALLAHTPPERVGERLFEIVSQLNLGAAGITDPAEKRRLAELNLEAGKKAKASAAWQAAARFLSLGIEQLAEDSWQTDHDLAVALHAELAESEHLCARYEEAERLLRLLLDRCESRIDKASVYRMRVDLHFSKGEVRKSVEAGIEGLRLFGIDLSPHPSWEQVQAEHDEVRRNLGGRPVEALVELPLMTDPDMKAAMRILGVFWAPALSSDANLLALHLGRMVNLCLEHGNVDAATMAYAWWGITLINTFHQYEEGYRFGKLARALVARHGFAAYEAKLYYSLELITAWVDDLDKAVELARAGFLAGVERGDLAVAGFCCNHLVALVLAQGAPLKDVHEEAERRLEFVRAARLDYLVEIIENMQRYVQSLRGLSRGLSTFSDDHFDEAAFEAGFTPDRMPGMVFWYWVLKMQSRFTSGDLDQALAAAEKARGMLWASPPCHFQIHDYHLYSALLLAAAHAKASPEQRREHGDRLSAHRAQLKEWAESCPRTFGASEALVSAEIARIEGKALAASELYEQALGAARAGGFVQHEALGHELAARFYLGRGLFTAAKGHLREAHACYERWGAEAKVRQLEQLHPELAEHRASAATATFAATPQQIDIFSVAKASQSISSEILLPRLSETLIRIVLETAGAERGCLLRHRAAAGGGGGAFTVEAEAEVGGAGRDIEVRPRGEATSAAELPEAILNYVKRTREQVLLDDATADARFSASPYVARRKPRSVLCLPLVRQAEFMGAVYLENNLTAGAFTPDRVVVLGILASQAAISLENATLYTNLSQENAERKRAEAETRKLNEELELRVLDRTAQLSAANRELEAFSSSVSHDLRAPLRSINGFSMALLEDYGDRLDEEGKGYLNHIRAASRRMGTLIDDMMNLSRVTRSAMERRKVDLSAMARELLSELRKEDQGRRVEVAVAEGLSASGDERLLRIALQNLLGNAWKFTSKRPEARIEFGAELAAGRTAYFVRDDGAGFDMSRADKLFTAFERLHTTSDFPGTGIGLATVQRVVDRHGGRVWAESAVGKGATFYFTL</sequence>
<dbReference type="SMART" id="SM00387">
    <property type="entry name" value="HATPase_c"/>
    <property type="match status" value="1"/>
</dbReference>
<dbReference type="Pfam" id="PF13191">
    <property type="entry name" value="AAA_16"/>
    <property type="match status" value="1"/>
</dbReference>
<dbReference type="PRINTS" id="PR00344">
    <property type="entry name" value="BCTRLSENSOR"/>
</dbReference>
<dbReference type="SUPFAM" id="SSF52540">
    <property type="entry name" value="P-loop containing nucleoside triphosphate hydrolases"/>
    <property type="match status" value="1"/>
</dbReference>
<dbReference type="Pfam" id="PF00512">
    <property type="entry name" value="HisKA"/>
    <property type="match status" value="1"/>
</dbReference>
<dbReference type="SMART" id="SM00220">
    <property type="entry name" value="S_TKc"/>
    <property type="match status" value="1"/>
</dbReference>